<protein>
    <submittedName>
        <fullName evidence="2">Uncharacterized protein</fullName>
    </submittedName>
</protein>
<name>A0A0H2RSV7_9AGAM</name>
<dbReference type="EMBL" id="KQ085934">
    <property type="protein sequence ID" value="KLO15095.1"/>
    <property type="molecule type" value="Genomic_DNA"/>
</dbReference>
<reference evidence="2 3" key="1">
    <citation type="submission" date="2015-04" db="EMBL/GenBank/DDBJ databases">
        <title>Complete genome sequence of Schizopora paradoxa KUC8140, a cosmopolitan wood degrader in East Asia.</title>
        <authorList>
            <consortium name="DOE Joint Genome Institute"/>
            <person name="Min B."/>
            <person name="Park H."/>
            <person name="Jang Y."/>
            <person name="Kim J.-J."/>
            <person name="Kim K.H."/>
            <person name="Pangilinan J."/>
            <person name="Lipzen A."/>
            <person name="Riley R."/>
            <person name="Grigoriev I.V."/>
            <person name="Spatafora J.W."/>
            <person name="Choi I.-G."/>
        </authorList>
    </citation>
    <scope>NUCLEOTIDE SEQUENCE [LARGE SCALE GENOMIC DNA]</scope>
    <source>
        <strain evidence="2 3">KUC8140</strain>
    </source>
</reference>
<dbReference type="InParanoid" id="A0A0H2RSV7"/>
<evidence type="ECO:0000313" key="3">
    <source>
        <dbReference type="Proteomes" id="UP000053477"/>
    </source>
</evidence>
<organism evidence="2 3">
    <name type="scientific">Schizopora paradoxa</name>
    <dbReference type="NCBI Taxonomy" id="27342"/>
    <lineage>
        <taxon>Eukaryota</taxon>
        <taxon>Fungi</taxon>
        <taxon>Dikarya</taxon>
        <taxon>Basidiomycota</taxon>
        <taxon>Agaricomycotina</taxon>
        <taxon>Agaricomycetes</taxon>
        <taxon>Hymenochaetales</taxon>
        <taxon>Schizoporaceae</taxon>
        <taxon>Schizopora</taxon>
    </lineage>
</organism>
<dbReference type="AlphaFoldDB" id="A0A0H2RSV7"/>
<proteinExistence type="predicted"/>
<evidence type="ECO:0000313" key="2">
    <source>
        <dbReference type="EMBL" id="KLO15095.1"/>
    </source>
</evidence>
<sequence length="183" mass="20789">MSLSSIEKRTCKQAKLVMKLSEAGRKILPDRNQHEKTFSKREKDDAERVRTRKPSDMTPEPDDHEERRGGRGARLTGRKYLWVEDYALQNEMEIEGHLGFGRAQSDHDSLAMCMAPISESRLQLIHEETHNHAINHASPTNDDGNSTTALYFGSFKSLTSLSVETRHVGLLHRDPQALIRPDS</sequence>
<evidence type="ECO:0000256" key="1">
    <source>
        <dbReference type="SAM" id="MobiDB-lite"/>
    </source>
</evidence>
<feature type="region of interest" description="Disordered" evidence="1">
    <location>
        <begin position="23"/>
        <end position="72"/>
    </location>
</feature>
<feature type="compositionally biased region" description="Basic and acidic residues" evidence="1">
    <location>
        <begin position="23"/>
        <end position="55"/>
    </location>
</feature>
<gene>
    <name evidence="2" type="ORF">SCHPADRAFT_927376</name>
</gene>
<accession>A0A0H2RSV7</accession>
<dbReference type="Proteomes" id="UP000053477">
    <property type="component" value="Unassembled WGS sequence"/>
</dbReference>
<keyword evidence="3" id="KW-1185">Reference proteome</keyword>